<comment type="similarity">
    <text evidence="2">Belongs to the cyclin family.</text>
</comment>
<comment type="caution">
    <text evidence="6">The sequence shown here is derived from an EMBL/GenBank/DDBJ whole genome shotgun (WGS) entry which is preliminary data.</text>
</comment>
<evidence type="ECO:0000259" key="4">
    <source>
        <dbReference type="SMART" id="SM00385"/>
    </source>
</evidence>
<dbReference type="InterPro" id="IPR013763">
    <property type="entry name" value="Cyclin-like_dom"/>
</dbReference>
<dbReference type="OrthoDB" id="5590282at2759"/>
<dbReference type="InterPro" id="IPR039361">
    <property type="entry name" value="Cyclin"/>
</dbReference>
<proteinExistence type="inferred from homology"/>
<keyword evidence="7" id="KW-1185">Reference proteome</keyword>
<dbReference type="PANTHER" id="PTHR10177">
    <property type="entry name" value="CYCLINS"/>
    <property type="match status" value="1"/>
</dbReference>
<evidence type="ECO:0000256" key="3">
    <source>
        <dbReference type="SAM" id="MobiDB-lite"/>
    </source>
</evidence>
<dbReference type="SMART" id="SM01332">
    <property type="entry name" value="Cyclin_C"/>
    <property type="match status" value="1"/>
</dbReference>
<dbReference type="Proteomes" id="UP000502823">
    <property type="component" value="Unassembled WGS sequence"/>
</dbReference>
<feature type="compositionally biased region" description="Low complexity" evidence="3">
    <location>
        <begin position="83"/>
        <end position="99"/>
    </location>
</feature>
<protein>
    <recommendedName>
        <fullName evidence="8">Cyclin N-terminal domain-containing protein</fullName>
    </recommendedName>
</protein>
<feature type="region of interest" description="Disordered" evidence="3">
    <location>
        <begin position="65"/>
        <end position="100"/>
    </location>
</feature>
<accession>A0A6L2Q3E1</accession>
<feature type="domain" description="Cyclin-like" evidence="4">
    <location>
        <begin position="255"/>
        <end position="338"/>
    </location>
</feature>
<dbReference type="EMBL" id="BLKM01000900">
    <property type="protein sequence ID" value="GFG39423.1"/>
    <property type="molecule type" value="Genomic_DNA"/>
</dbReference>
<feature type="domain" description="Cyclin-like" evidence="4">
    <location>
        <begin position="157"/>
        <end position="242"/>
    </location>
</feature>
<gene>
    <name evidence="6" type="ORF">Cfor_08372</name>
</gene>
<evidence type="ECO:0000313" key="7">
    <source>
        <dbReference type="Proteomes" id="UP000502823"/>
    </source>
</evidence>
<dbReference type="InterPro" id="IPR006671">
    <property type="entry name" value="Cyclin_N"/>
</dbReference>
<dbReference type="InParanoid" id="A0A6L2Q3E1"/>
<reference evidence="7" key="1">
    <citation type="submission" date="2020-01" db="EMBL/GenBank/DDBJ databases">
        <title>Draft genome sequence of the Termite Coptotermes fromosanus.</title>
        <authorList>
            <person name="Itakura S."/>
            <person name="Yosikawa Y."/>
            <person name="Umezawa K."/>
        </authorList>
    </citation>
    <scope>NUCLEOTIDE SEQUENCE [LARGE SCALE GENOMIC DNA]</scope>
</reference>
<organism evidence="6 7">
    <name type="scientific">Coptotermes formosanus</name>
    <name type="common">Formosan subterranean termite</name>
    <dbReference type="NCBI Taxonomy" id="36987"/>
    <lineage>
        <taxon>Eukaryota</taxon>
        <taxon>Metazoa</taxon>
        <taxon>Ecdysozoa</taxon>
        <taxon>Arthropoda</taxon>
        <taxon>Hexapoda</taxon>
        <taxon>Insecta</taxon>
        <taxon>Pterygota</taxon>
        <taxon>Neoptera</taxon>
        <taxon>Polyneoptera</taxon>
        <taxon>Dictyoptera</taxon>
        <taxon>Blattodea</taxon>
        <taxon>Blattoidea</taxon>
        <taxon>Termitoidae</taxon>
        <taxon>Rhinotermitidae</taxon>
        <taxon>Coptotermes</taxon>
    </lineage>
</organism>
<feature type="domain" description="Cyclin C-terminal" evidence="5">
    <location>
        <begin position="251"/>
        <end position="367"/>
    </location>
</feature>
<dbReference type="Pfam" id="PF00134">
    <property type="entry name" value="Cyclin_N"/>
    <property type="match status" value="1"/>
</dbReference>
<dbReference type="SUPFAM" id="SSF47954">
    <property type="entry name" value="Cyclin-like"/>
    <property type="match status" value="2"/>
</dbReference>
<evidence type="ECO:0000313" key="6">
    <source>
        <dbReference type="EMBL" id="GFG39423.1"/>
    </source>
</evidence>
<dbReference type="SMART" id="SM00385">
    <property type="entry name" value="CYCLIN"/>
    <property type="match status" value="2"/>
</dbReference>
<keyword evidence="1 2" id="KW-0195">Cyclin</keyword>
<dbReference type="InterPro" id="IPR036915">
    <property type="entry name" value="Cyclin-like_sf"/>
</dbReference>
<dbReference type="InterPro" id="IPR004367">
    <property type="entry name" value="Cyclin_C-dom"/>
</dbReference>
<evidence type="ECO:0000256" key="1">
    <source>
        <dbReference type="ARBA" id="ARBA00023127"/>
    </source>
</evidence>
<name>A0A6L2Q3E1_COPFO</name>
<dbReference type="Gene3D" id="1.10.472.10">
    <property type="entry name" value="Cyclin-like"/>
    <property type="match status" value="2"/>
</dbReference>
<evidence type="ECO:0008006" key="8">
    <source>
        <dbReference type="Google" id="ProtNLM"/>
    </source>
</evidence>
<evidence type="ECO:0000259" key="5">
    <source>
        <dbReference type="SMART" id="SM01332"/>
    </source>
</evidence>
<dbReference type="AlphaFoldDB" id="A0A6L2Q3E1"/>
<sequence>MVWFGNHIFSHRSMQQSKAPFCEDADQGMSLKYIFSALDAEPRLAVRDRNVPVYAKQSYGSTACGKENQISGQMSHSRRPLPKNVNVKNKGGNSVKTVNAPGTETLKTEAQALPEEFLYVSEYSSSIIEYLQGIEKEKHVPRNIHSKYAANHSIVVDWLTRVQHRLALPGCTLHTAVSLLDTAICMKKICTHELQLVACTALWIAAKCDKKKVVPGVSIFCSLSEFSFSKVDMCAMEVTLLNLSDFSLHSVSPLTFVSYYLHTLSVKSDKVYYMCNYLLDMIYQDINFSTKCPSLLAAAAVYAVLEIYHKQDLWKGKENMKGFYTSDKIQTISDIMLTELKNSGSDTGPFKKYNSSRYNRLSAVLCDLFKSRYSYI</sequence>
<evidence type="ECO:0000256" key="2">
    <source>
        <dbReference type="RuleBase" id="RU000383"/>
    </source>
</evidence>
<dbReference type="Pfam" id="PF02984">
    <property type="entry name" value="Cyclin_C"/>
    <property type="match status" value="1"/>
</dbReference>